<organism evidence="1 2">
    <name type="scientific">Acinetobacter lactucae</name>
    <dbReference type="NCBI Taxonomy" id="1785128"/>
    <lineage>
        <taxon>Bacteria</taxon>
        <taxon>Pseudomonadati</taxon>
        <taxon>Pseudomonadota</taxon>
        <taxon>Gammaproteobacteria</taxon>
        <taxon>Moraxellales</taxon>
        <taxon>Moraxellaceae</taxon>
        <taxon>Acinetobacter</taxon>
        <taxon>Acinetobacter calcoaceticus/baumannii complex</taxon>
    </lineage>
</organism>
<evidence type="ECO:0000313" key="1">
    <source>
        <dbReference type="EMBL" id="RSO53280.1"/>
    </source>
</evidence>
<accession>A0A3R9XYK4</accession>
<sequence>MKKLTLFLVLICTGISAHSEVDYKLAQDSCGLMESVAFAAQTYRQMGYKPSETLDKLMETANKIEDAQYKDIISRLVFDVVENAYSIQLYSTKALKDKAITQFTETNYLACINVFKKRLEEKESKD</sequence>
<dbReference type="RefSeq" id="WP_125699748.1">
    <property type="nucleotide sequence ID" value="NZ_RFES01000013.1"/>
</dbReference>
<gene>
    <name evidence="1" type="ORF">EA756_17000</name>
</gene>
<protein>
    <submittedName>
        <fullName evidence="1">Uncharacterized protein</fullName>
    </submittedName>
</protein>
<dbReference type="AlphaFoldDB" id="A0A3R9XYK4"/>
<name>A0A3R9XYK4_9GAMM</name>
<dbReference type="EMBL" id="RFES01000013">
    <property type="protein sequence ID" value="RSO53280.1"/>
    <property type="molecule type" value="Genomic_DNA"/>
</dbReference>
<dbReference type="Proteomes" id="UP000276905">
    <property type="component" value="Unassembled WGS sequence"/>
</dbReference>
<evidence type="ECO:0000313" key="2">
    <source>
        <dbReference type="Proteomes" id="UP000276905"/>
    </source>
</evidence>
<comment type="caution">
    <text evidence="1">The sequence shown here is derived from an EMBL/GenBank/DDBJ whole genome shotgun (WGS) entry which is preliminary data.</text>
</comment>
<reference evidence="1 2" key="1">
    <citation type="submission" date="2018-10" db="EMBL/GenBank/DDBJ databases">
        <title>GWAS and RNA-Seq identify cryptic mechanisms of antimicrobial resistance in Acinetobacter baumannii.</title>
        <authorList>
            <person name="Sahl J.W."/>
        </authorList>
    </citation>
    <scope>NUCLEOTIDE SEQUENCE [LARGE SCALE GENOMIC DNA]</scope>
    <source>
        <strain evidence="1 2">TG41018</strain>
    </source>
</reference>
<proteinExistence type="predicted"/>